<evidence type="ECO:0000313" key="12">
    <source>
        <dbReference type="Proteomes" id="UP000489600"/>
    </source>
</evidence>
<dbReference type="OrthoDB" id="1740823at2759"/>
<comment type="caution">
    <text evidence="11">The sequence shown here is derived from an EMBL/GenBank/DDBJ whole genome shotgun (WGS) entry which is preliminary data.</text>
</comment>
<protein>
    <recommendedName>
        <fullName evidence="13">Leucine-rich repeat-containing N-terminal plant-type domain-containing protein</fullName>
    </recommendedName>
</protein>
<dbReference type="PANTHER" id="PTHR48065">
    <property type="entry name" value="OS10G0469600 PROTEIN"/>
    <property type="match status" value="1"/>
</dbReference>
<reference evidence="11" key="1">
    <citation type="submission" date="2019-07" db="EMBL/GenBank/DDBJ databases">
        <authorList>
            <person name="Dittberner H."/>
        </authorList>
    </citation>
    <scope>NUCLEOTIDE SEQUENCE [LARGE SCALE GENOMIC DNA]</scope>
</reference>
<sequence>MRLASNKLTGQISPQVLELEFLSYLSFSDNKLTNITGALSILQGCRNLSTLLVGKNFYNETLPSDKDLVSADGFPNLQIFANGGSGLRGEIPAWLISLKSLAVMDLSHNQLVGSVPGWLGTLPHLFYIDLSDNLFSGEIPKEIFQLKALMSQKDYDTTERNYLKLPLFVNPNNVTTHQQYNHLSSLPPAIYIRRNKLKGSIPVEVGQLKVLHVLELSHNYFSGSIPHELSNLTNLERLDLSNNHLSGKIPWSLTSLHFMSYFNVANNSLEGPIPTGGQFDTFPKAHFEGNPLLFGDVLLTSRPAPTQPPAKTTDEVKITRVFIMGGAIGYLFTFSLMLLLLRYYVGVKYKESDDFDI</sequence>
<proteinExistence type="inferred from homology"/>
<dbReference type="Gene3D" id="3.80.10.10">
    <property type="entry name" value="Ribonuclease Inhibitor"/>
    <property type="match status" value="1"/>
</dbReference>
<keyword evidence="6" id="KW-0677">Repeat</keyword>
<dbReference type="GO" id="GO:0005886">
    <property type="term" value="C:plasma membrane"/>
    <property type="evidence" value="ECO:0007669"/>
    <property type="project" value="UniProtKB-SubCell"/>
</dbReference>
<organism evidence="11 12">
    <name type="scientific">Arabis nemorensis</name>
    <dbReference type="NCBI Taxonomy" id="586526"/>
    <lineage>
        <taxon>Eukaryota</taxon>
        <taxon>Viridiplantae</taxon>
        <taxon>Streptophyta</taxon>
        <taxon>Embryophyta</taxon>
        <taxon>Tracheophyta</taxon>
        <taxon>Spermatophyta</taxon>
        <taxon>Magnoliopsida</taxon>
        <taxon>eudicotyledons</taxon>
        <taxon>Gunneridae</taxon>
        <taxon>Pentapetalae</taxon>
        <taxon>rosids</taxon>
        <taxon>malvids</taxon>
        <taxon>Brassicales</taxon>
        <taxon>Brassicaceae</taxon>
        <taxon>Arabideae</taxon>
        <taxon>Arabis</taxon>
    </lineage>
</organism>
<keyword evidence="5 10" id="KW-0812">Transmembrane</keyword>
<evidence type="ECO:0000256" key="7">
    <source>
        <dbReference type="ARBA" id="ARBA00022989"/>
    </source>
</evidence>
<dbReference type="InterPro" id="IPR001611">
    <property type="entry name" value="Leu-rich_rpt"/>
</dbReference>
<keyword evidence="4" id="KW-0433">Leucine-rich repeat</keyword>
<dbReference type="FunFam" id="3.80.10.10:FF:000213">
    <property type="entry name" value="Tyrosine-sulfated glycopeptide receptor 1"/>
    <property type="match status" value="1"/>
</dbReference>
<dbReference type="Proteomes" id="UP000489600">
    <property type="component" value="Unassembled WGS sequence"/>
</dbReference>
<evidence type="ECO:0000256" key="5">
    <source>
        <dbReference type="ARBA" id="ARBA00022692"/>
    </source>
</evidence>
<dbReference type="SMART" id="SM00369">
    <property type="entry name" value="LRR_TYP"/>
    <property type="match status" value="4"/>
</dbReference>
<keyword evidence="9" id="KW-0325">Glycoprotein</keyword>
<evidence type="ECO:0000256" key="3">
    <source>
        <dbReference type="ARBA" id="ARBA00022475"/>
    </source>
</evidence>
<evidence type="ECO:0000256" key="9">
    <source>
        <dbReference type="ARBA" id="ARBA00023180"/>
    </source>
</evidence>
<dbReference type="EMBL" id="CABITT030000001">
    <property type="protein sequence ID" value="VVA91626.1"/>
    <property type="molecule type" value="Genomic_DNA"/>
</dbReference>
<evidence type="ECO:0000256" key="4">
    <source>
        <dbReference type="ARBA" id="ARBA00022614"/>
    </source>
</evidence>
<evidence type="ECO:0000256" key="2">
    <source>
        <dbReference type="ARBA" id="ARBA00009592"/>
    </source>
</evidence>
<evidence type="ECO:0000256" key="8">
    <source>
        <dbReference type="ARBA" id="ARBA00023136"/>
    </source>
</evidence>
<keyword evidence="7 10" id="KW-1133">Transmembrane helix</keyword>
<feature type="transmembrane region" description="Helical" evidence="10">
    <location>
        <begin position="321"/>
        <end position="341"/>
    </location>
</feature>
<dbReference type="PROSITE" id="PS51450">
    <property type="entry name" value="LRR"/>
    <property type="match status" value="1"/>
</dbReference>
<dbReference type="SUPFAM" id="SSF52058">
    <property type="entry name" value="L domain-like"/>
    <property type="match status" value="1"/>
</dbReference>
<dbReference type="PRINTS" id="PR00019">
    <property type="entry name" value="LEURICHRPT"/>
</dbReference>
<dbReference type="InterPro" id="IPR003591">
    <property type="entry name" value="Leu-rich_rpt_typical-subtyp"/>
</dbReference>
<gene>
    <name evidence="11" type="ORF">ANE_LOCUS2071</name>
</gene>
<keyword evidence="3" id="KW-1003">Cell membrane</keyword>
<evidence type="ECO:0000313" key="11">
    <source>
        <dbReference type="EMBL" id="VVA91626.1"/>
    </source>
</evidence>
<comment type="similarity">
    <text evidence="2">Belongs to the RLP family.</text>
</comment>
<evidence type="ECO:0000256" key="10">
    <source>
        <dbReference type="SAM" id="Phobius"/>
    </source>
</evidence>
<dbReference type="PANTHER" id="PTHR48065:SF69">
    <property type="entry name" value="OS07G0466500 PROTEIN"/>
    <property type="match status" value="1"/>
</dbReference>
<evidence type="ECO:0000256" key="6">
    <source>
        <dbReference type="ARBA" id="ARBA00022737"/>
    </source>
</evidence>
<comment type="subcellular location">
    <subcellularLocation>
        <location evidence="1">Cell membrane</location>
    </subcellularLocation>
</comment>
<dbReference type="Pfam" id="PF13855">
    <property type="entry name" value="LRR_8"/>
    <property type="match status" value="2"/>
</dbReference>
<evidence type="ECO:0008006" key="13">
    <source>
        <dbReference type="Google" id="ProtNLM"/>
    </source>
</evidence>
<accession>A0A565AQD9</accession>
<keyword evidence="12" id="KW-1185">Reference proteome</keyword>
<dbReference type="AlphaFoldDB" id="A0A565AQD9"/>
<evidence type="ECO:0000256" key="1">
    <source>
        <dbReference type="ARBA" id="ARBA00004236"/>
    </source>
</evidence>
<keyword evidence="8 10" id="KW-0472">Membrane</keyword>
<dbReference type="InterPro" id="IPR032675">
    <property type="entry name" value="LRR_dom_sf"/>
</dbReference>
<name>A0A565AQD9_9BRAS</name>